<proteinExistence type="predicted"/>
<gene>
    <name evidence="2" type="ORF">ABV300_00175</name>
</gene>
<dbReference type="AlphaFoldDB" id="A0AAU8G9L3"/>
<dbReference type="RefSeq" id="WP_353714568.1">
    <property type="nucleotide sequence ID" value="NZ_CP159307.1"/>
</dbReference>
<protein>
    <submittedName>
        <fullName evidence="2">Dehalogenase</fullName>
    </submittedName>
</protein>
<keyword evidence="1" id="KW-0812">Transmembrane</keyword>
<keyword evidence="1" id="KW-1133">Transmembrane helix</keyword>
<evidence type="ECO:0000256" key="1">
    <source>
        <dbReference type="SAM" id="Phobius"/>
    </source>
</evidence>
<feature type="transmembrane region" description="Helical" evidence="1">
    <location>
        <begin position="64"/>
        <end position="82"/>
    </location>
</feature>
<sequence length="90" mass="10119">MWLVIALILGFGLAALIAWMRSKGVKMAWYEWLIGIAGLLLVLFALQNFVEVRNEFNPGAANKFLMFVGLPGLVLMVIAWQLTARRQKKA</sequence>
<organism evidence="2">
    <name type="scientific">Dehalogenimonas sp. 4OHTPN</name>
    <dbReference type="NCBI Taxonomy" id="3166643"/>
    <lineage>
        <taxon>Bacteria</taxon>
        <taxon>Bacillati</taxon>
        <taxon>Chloroflexota</taxon>
        <taxon>Dehalococcoidia</taxon>
        <taxon>Dehalococcoidales</taxon>
        <taxon>Dehalococcoidaceae</taxon>
        <taxon>Dehalogenimonas</taxon>
    </lineage>
</organism>
<reference evidence="2" key="1">
    <citation type="submission" date="2024-06" db="EMBL/GenBank/DDBJ databases">
        <title>A Novel Isolate, Dehalogenimonas sp. Strain 4OHTPN, Dechlorinates Aromatic 4 Hydroxy chlorothalonil by a Novel Reductive Dehalogenase.</title>
        <authorList>
            <person name="Liu G."/>
        </authorList>
    </citation>
    <scope>NUCLEOTIDE SEQUENCE</scope>
    <source>
        <strain evidence="2">4OHTPN</strain>
    </source>
</reference>
<feature type="transmembrane region" description="Helical" evidence="1">
    <location>
        <begin position="32"/>
        <end position="52"/>
    </location>
</feature>
<dbReference type="EMBL" id="CP159307">
    <property type="protein sequence ID" value="XCH33327.1"/>
    <property type="molecule type" value="Genomic_DNA"/>
</dbReference>
<name>A0AAU8G9L3_9CHLR</name>
<accession>A0AAU8G9L3</accession>
<evidence type="ECO:0000313" key="2">
    <source>
        <dbReference type="EMBL" id="XCH33327.1"/>
    </source>
</evidence>
<keyword evidence="1" id="KW-0472">Membrane</keyword>